<keyword evidence="1" id="KW-1185">Reference proteome</keyword>
<accession>A0A915D365</accession>
<name>A0A915D365_9BILA</name>
<evidence type="ECO:0000313" key="1">
    <source>
        <dbReference type="Proteomes" id="UP000887574"/>
    </source>
</evidence>
<sequence length="29" mass="3538">MNLVESDDELWLEEHQTIDPRIKKARRSK</sequence>
<dbReference type="Proteomes" id="UP000887574">
    <property type="component" value="Unplaced"/>
</dbReference>
<organism evidence="1 2">
    <name type="scientific">Ditylenchus dipsaci</name>
    <dbReference type="NCBI Taxonomy" id="166011"/>
    <lineage>
        <taxon>Eukaryota</taxon>
        <taxon>Metazoa</taxon>
        <taxon>Ecdysozoa</taxon>
        <taxon>Nematoda</taxon>
        <taxon>Chromadorea</taxon>
        <taxon>Rhabditida</taxon>
        <taxon>Tylenchina</taxon>
        <taxon>Tylenchomorpha</taxon>
        <taxon>Sphaerularioidea</taxon>
        <taxon>Anguinidae</taxon>
        <taxon>Anguininae</taxon>
        <taxon>Ditylenchus</taxon>
    </lineage>
</organism>
<dbReference type="WBParaSite" id="jg1543">
    <property type="protein sequence ID" value="jg1543"/>
    <property type="gene ID" value="jg1543"/>
</dbReference>
<protein>
    <submittedName>
        <fullName evidence="2">Uncharacterized protein</fullName>
    </submittedName>
</protein>
<reference evidence="2" key="1">
    <citation type="submission" date="2022-11" db="UniProtKB">
        <authorList>
            <consortium name="WormBaseParasite"/>
        </authorList>
    </citation>
    <scope>IDENTIFICATION</scope>
</reference>
<dbReference type="AlphaFoldDB" id="A0A915D365"/>
<proteinExistence type="predicted"/>
<evidence type="ECO:0000313" key="2">
    <source>
        <dbReference type="WBParaSite" id="jg1543"/>
    </source>
</evidence>